<dbReference type="OrthoDB" id="3731420at2"/>
<feature type="region of interest" description="Disordered" evidence="1">
    <location>
        <begin position="1"/>
        <end position="68"/>
    </location>
</feature>
<dbReference type="AlphaFoldDB" id="D1BCP5"/>
<evidence type="ECO:0000313" key="2">
    <source>
        <dbReference type="EMBL" id="ACZ20893.1"/>
    </source>
</evidence>
<dbReference type="KEGG" id="ske:Sked_09430"/>
<dbReference type="RefSeq" id="WP_012865962.1">
    <property type="nucleotide sequence ID" value="NC_013521.1"/>
</dbReference>
<dbReference type="eggNOG" id="ENOG50332RH">
    <property type="taxonomic scope" value="Bacteria"/>
</dbReference>
<protein>
    <submittedName>
        <fullName evidence="2">Uncharacterized protein</fullName>
    </submittedName>
</protein>
<feature type="compositionally biased region" description="Basic and acidic residues" evidence="1">
    <location>
        <begin position="41"/>
        <end position="50"/>
    </location>
</feature>
<reference evidence="2 3" key="1">
    <citation type="journal article" date="2009" name="Stand. Genomic Sci.">
        <title>Complete genome sequence of Sanguibacter keddieii type strain (ST-74).</title>
        <authorList>
            <person name="Ivanova N."/>
            <person name="Sikorski J."/>
            <person name="Sims D."/>
            <person name="Brettin T."/>
            <person name="Detter J.C."/>
            <person name="Han C."/>
            <person name="Lapidus A."/>
            <person name="Copeland A."/>
            <person name="Glavina Del Rio T."/>
            <person name="Nolan M."/>
            <person name="Chen F."/>
            <person name="Lucas S."/>
            <person name="Tice H."/>
            <person name="Cheng J.F."/>
            <person name="Bruce D."/>
            <person name="Goodwin L."/>
            <person name="Pitluck S."/>
            <person name="Pati A."/>
            <person name="Mavromatis K."/>
            <person name="Chen A."/>
            <person name="Palaniappan K."/>
            <person name="D'haeseleer P."/>
            <person name="Chain P."/>
            <person name="Bristow J."/>
            <person name="Eisen J.A."/>
            <person name="Markowitz V."/>
            <person name="Hugenholtz P."/>
            <person name="Goker M."/>
            <person name="Pukall R."/>
            <person name="Klenk H.P."/>
            <person name="Kyrpides N.C."/>
        </authorList>
    </citation>
    <scope>NUCLEOTIDE SEQUENCE [LARGE SCALE GENOMIC DNA]</scope>
    <source>
        <strain evidence="3">ATCC 51767 / DSM 10542 / NCFB 3025 / ST-74</strain>
    </source>
</reference>
<keyword evidence="3" id="KW-1185">Reference proteome</keyword>
<accession>D1BCP5</accession>
<dbReference type="InterPro" id="IPR045596">
    <property type="entry name" value="DUF6459"/>
</dbReference>
<organism evidence="2 3">
    <name type="scientific">Sanguibacter keddieii (strain ATCC 51767 / DSM 10542 / NCFB 3025 / ST-74)</name>
    <dbReference type="NCBI Taxonomy" id="446469"/>
    <lineage>
        <taxon>Bacteria</taxon>
        <taxon>Bacillati</taxon>
        <taxon>Actinomycetota</taxon>
        <taxon>Actinomycetes</taxon>
        <taxon>Micrococcales</taxon>
        <taxon>Sanguibacteraceae</taxon>
        <taxon>Sanguibacter</taxon>
    </lineage>
</organism>
<dbReference type="EMBL" id="CP001819">
    <property type="protein sequence ID" value="ACZ20893.1"/>
    <property type="molecule type" value="Genomic_DNA"/>
</dbReference>
<evidence type="ECO:0000313" key="3">
    <source>
        <dbReference type="Proteomes" id="UP000000322"/>
    </source>
</evidence>
<dbReference type="Pfam" id="PF20060">
    <property type="entry name" value="DUF6459"/>
    <property type="match status" value="1"/>
</dbReference>
<name>D1BCP5_SANKS</name>
<dbReference type="HOGENOM" id="CLU_1495198_0_0_11"/>
<evidence type="ECO:0000256" key="1">
    <source>
        <dbReference type="SAM" id="MobiDB-lite"/>
    </source>
</evidence>
<proteinExistence type="predicted"/>
<gene>
    <name evidence="2" type="ordered locus">Sked_09430</name>
</gene>
<dbReference type="Proteomes" id="UP000000322">
    <property type="component" value="Chromosome"/>
</dbReference>
<dbReference type="STRING" id="446469.Sked_09430"/>
<sequence>MTALAPAAEIPDRQTPRQPQTPTEHRQGAGGEQAEGVPPPRQRDPRREDDALVATGQQKTRDGAPTAPGDPTAICCAVAHAATEVLRGIRPIAQLVRSVSPEVYEQLEARLQVSTAARDRRGAPPTPQSRSRVRRARVVRVGADAAEAGVVVDDVDRVRAIALRVELHRGRWRAVVLEIG</sequence>